<accession>A0AAD6ZKK3</accession>
<keyword evidence="1" id="KW-0812">Transmembrane</keyword>
<name>A0AAD6ZKK3_9AGAR</name>
<organism evidence="2 3">
    <name type="scientific">Mycena albidolilacea</name>
    <dbReference type="NCBI Taxonomy" id="1033008"/>
    <lineage>
        <taxon>Eukaryota</taxon>
        <taxon>Fungi</taxon>
        <taxon>Dikarya</taxon>
        <taxon>Basidiomycota</taxon>
        <taxon>Agaricomycotina</taxon>
        <taxon>Agaricomycetes</taxon>
        <taxon>Agaricomycetidae</taxon>
        <taxon>Agaricales</taxon>
        <taxon>Marasmiineae</taxon>
        <taxon>Mycenaceae</taxon>
        <taxon>Mycena</taxon>
    </lineage>
</organism>
<feature type="transmembrane region" description="Helical" evidence="1">
    <location>
        <begin position="28"/>
        <end position="57"/>
    </location>
</feature>
<evidence type="ECO:0000256" key="1">
    <source>
        <dbReference type="SAM" id="Phobius"/>
    </source>
</evidence>
<sequence length="293" mass="31349">MNTAAIAEPTARHAKGSMRASRHRRIHLGTGVFIGVWFTASTPALSTLAVVVGALGARRDLMNAIPSAITVESKEEIVYRPFAARLPCAGGGGLLVFNDVECGARPGSRSIGDTGKGGPASPVYIRCGIAQEDTLWKALVDVGSEVAVEEREKSTDGTEKTRSLHSGYETVTLNYLSSLLMAALAVAMRSAMLREPSARFAGCTFIRLAEPPQNKPASPRTSTVFVADRGNELVVDDNNRIVRDPALDHQIGHARSVRKRRDVAQRPLPGANQPNMTADLCFQSISAVNPHPD</sequence>
<proteinExistence type="predicted"/>
<dbReference type="AlphaFoldDB" id="A0AAD6ZKK3"/>
<keyword evidence="1" id="KW-1133">Transmembrane helix</keyword>
<comment type="caution">
    <text evidence="2">The sequence shown here is derived from an EMBL/GenBank/DDBJ whole genome shotgun (WGS) entry which is preliminary data.</text>
</comment>
<dbReference type="EMBL" id="JARIHO010000042">
    <property type="protein sequence ID" value="KAJ7326378.1"/>
    <property type="molecule type" value="Genomic_DNA"/>
</dbReference>
<evidence type="ECO:0000313" key="2">
    <source>
        <dbReference type="EMBL" id="KAJ7326378.1"/>
    </source>
</evidence>
<keyword evidence="3" id="KW-1185">Reference proteome</keyword>
<evidence type="ECO:0000313" key="3">
    <source>
        <dbReference type="Proteomes" id="UP001218218"/>
    </source>
</evidence>
<reference evidence="2" key="1">
    <citation type="submission" date="2023-03" db="EMBL/GenBank/DDBJ databases">
        <title>Massive genome expansion in bonnet fungi (Mycena s.s.) driven by repeated elements and novel gene families across ecological guilds.</title>
        <authorList>
            <consortium name="Lawrence Berkeley National Laboratory"/>
            <person name="Harder C.B."/>
            <person name="Miyauchi S."/>
            <person name="Viragh M."/>
            <person name="Kuo A."/>
            <person name="Thoen E."/>
            <person name="Andreopoulos B."/>
            <person name="Lu D."/>
            <person name="Skrede I."/>
            <person name="Drula E."/>
            <person name="Henrissat B."/>
            <person name="Morin E."/>
            <person name="Kohler A."/>
            <person name="Barry K."/>
            <person name="LaButti K."/>
            <person name="Morin E."/>
            <person name="Salamov A."/>
            <person name="Lipzen A."/>
            <person name="Mereny Z."/>
            <person name="Hegedus B."/>
            <person name="Baldrian P."/>
            <person name="Stursova M."/>
            <person name="Weitz H."/>
            <person name="Taylor A."/>
            <person name="Grigoriev I.V."/>
            <person name="Nagy L.G."/>
            <person name="Martin F."/>
            <person name="Kauserud H."/>
        </authorList>
    </citation>
    <scope>NUCLEOTIDE SEQUENCE</scope>
    <source>
        <strain evidence="2">CBHHK002</strain>
    </source>
</reference>
<protein>
    <submittedName>
        <fullName evidence="2">Uncharacterized protein</fullName>
    </submittedName>
</protein>
<keyword evidence="1" id="KW-0472">Membrane</keyword>
<gene>
    <name evidence="2" type="ORF">DFH08DRAFT_968280</name>
</gene>
<dbReference type="Proteomes" id="UP001218218">
    <property type="component" value="Unassembled WGS sequence"/>
</dbReference>